<organism evidence="3 4">
    <name type="scientific">Viridothelium virens</name>
    <name type="common">Speckled blister lichen</name>
    <name type="synonym">Trypethelium virens</name>
    <dbReference type="NCBI Taxonomy" id="1048519"/>
    <lineage>
        <taxon>Eukaryota</taxon>
        <taxon>Fungi</taxon>
        <taxon>Dikarya</taxon>
        <taxon>Ascomycota</taxon>
        <taxon>Pezizomycotina</taxon>
        <taxon>Dothideomycetes</taxon>
        <taxon>Dothideomycetes incertae sedis</taxon>
        <taxon>Trypetheliales</taxon>
        <taxon>Trypetheliaceae</taxon>
        <taxon>Viridothelium</taxon>
    </lineage>
</organism>
<dbReference type="InterPro" id="IPR037738">
    <property type="entry name" value="Ecm13-like"/>
</dbReference>
<dbReference type="Proteomes" id="UP000800092">
    <property type="component" value="Unassembled WGS sequence"/>
</dbReference>
<evidence type="ECO:0000313" key="3">
    <source>
        <dbReference type="EMBL" id="KAF2236163.1"/>
    </source>
</evidence>
<proteinExistence type="predicted"/>
<protein>
    <submittedName>
        <fullName evidence="3">Uncharacterized protein</fullName>
    </submittedName>
</protein>
<gene>
    <name evidence="3" type="ORF">EV356DRAFT_87182</name>
</gene>
<feature type="compositionally biased region" description="Acidic residues" evidence="2">
    <location>
        <begin position="114"/>
        <end position="144"/>
    </location>
</feature>
<evidence type="ECO:0000256" key="1">
    <source>
        <dbReference type="SAM" id="Coils"/>
    </source>
</evidence>
<evidence type="ECO:0000313" key="4">
    <source>
        <dbReference type="Proteomes" id="UP000800092"/>
    </source>
</evidence>
<feature type="coiled-coil region" evidence="1">
    <location>
        <begin position="66"/>
        <end position="93"/>
    </location>
</feature>
<feature type="region of interest" description="Disordered" evidence="2">
    <location>
        <begin position="109"/>
        <end position="150"/>
    </location>
</feature>
<sequence>MPSHLRYQSSLEEPIVAISSQSISSPASPPLKKQKMSLTQTYFVASQARTKLGREAARPDHNLRLLVGHANLLDSLMLELADAEQEQEAWFNETVRKADKEISKRSHIQWVDTISEDEDEEQDDDASETSDSDSENDVFDEDVEMAVPLRRIRSPPAEYVTAMEIDDEDYEDFEYDEEHALTRTSSHPPDLVDDSDSEDESQPLSPPQPSFELSEKQRQAITTTALFSEEEAPATSLPSDSHDSFIEDGYFIPQRNAPMIEVAA</sequence>
<name>A0A6A6HF64_VIRVR</name>
<dbReference type="OrthoDB" id="5431245at2759"/>
<keyword evidence="1" id="KW-0175">Coiled coil</keyword>
<dbReference type="PANTHER" id="PTHR36826:SF1">
    <property type="entry name" value="PROTEIN ECM13"/>
    <property type="match status" value="1"/>
</dbReference>
<dbReference type="PANTHER" id="PTHR36826">
    <property type="entry name" value="PROTEIN ECM13"/>
    <property type="match status" value="1"/>
</dbReference>
<evidence type="ECO:0000256" key="2">
    <source>
        <dbReference type="SAM" id="MobiDB-lite"/>
    </source>
</evidence>
<dbReference type="AlphaFoldDB" id="A0A6A6HF64"/>
<reference evidence="3" key="1">
    <citation type="journal article" date="2020" name="Stud. Mycol.">
        <title>101 Dothideomycetes genomes: a test case for predicting lifestyles and emergence of pathogens.</title>
        <authorList>
            <person name="Haridas S."/>
            <person name="Albert R."/>
            <person name="Binder M."/>
            <person name="Bloem J."/>
            <person name="Labutti K."/>
            <person name="Salamov A."/>
            <person name="Andreopoulos B."/>
            <person name="Baker S."/>
            <person name="Barry K."/>
            <person name="Bills G."/>
            <person name="Bluhm B."/>
            <person name="Cannon C."/>
            <person name="Castanera R."/>
            <person name="Culley D."/>
            <person name="Daum C."/>
            <person name="Ezra D."/>
            <person name="Gonzalez J."/>
            <person name="Henrissat B."/>
            <person name="Kuo A."/>
            <person name="Liang C."/>
            <person name="Lipzen A."/>
            <person name="Lutzoni F."/>
            <person name="Magnuson J."/>
            <person name="Mondo S."/>
            <person name="Nolan M."/>
            <person name="Ohm R."/>
            <person name="Pangilinan J."/>
            <person name="Park H.-J."/>
            <person name="Ramirez L."/>
            <person name="Alfaro M."/>
            <person name="Sun H."/>
            <person name="Tritt A."/>
            <person name="Yoshinaga Y."/>
            <person name="Zwiers L.-H."/>
            <person name="Turgeon B."/>
            <person name="Goodwin S."/>
            <person name="Spatafora J."/>
            <person name="Crous P."/>
            <person name="Grigoriev I."/>
        </authorList>
    </citation>
    <scope>NUCLEOTIDE SEQUENCE</scope>
    <source>
        <strain evidence="3">Tuck. ex Michener</strain>
    </source>
</reference>
<feature type="compositionally biased region" description="Acidic residues" evidence="2">
    <location>
        <begin position="191"/>
        <end position="201"/>
    </location>
</feature>
<feature type="region of interest" description="Disordered" evidence="2">
    <location>
        <begin position="177"/>
        <end position="245"/>
    </location>
</feature>
<accession>A0A6A6HF64</accession>
<dbReference type="EMBL" id="ML991787">
    <property type="protein sequence ID" value="KAF2236163.1"/>
    <property type="molecule type" value="Genomic_DNA"/>
</dbReference>
<keyword evidence="4" id="KW-1185">Reference proteome</keyword>